<dbReference type="PROSITE" id="PS51186">
    <property type="entry name" value="GNAT"/>
    <property type="match status" value="1"/>
</dbReference>
<proteinExistence type="predicted"/>
<dbReference type="EMBL" id="FOUE01000007">
    <property type="protein sequence ID" value="SFM76135.1"/>
    <property type="molecule type" value="Genomic_DNA"/>
</dbReference>
<reference evidence="5" key="1">
    <citation type="submission" date="2016-10" db="EMBL/GenBank/DDBJ databases">
        <authorList>
            <person name="Varghese N."/>
            <person name="Submissions S."/>
        </authorList>
    </citation>
    <scope>NUCLEOTIDE SEQUENCE [LARGE SCALE GENOMIC DNA]</scope>
    <source>
        <strain evidence="5">CGMCC 1.7061</strain>
    </source>
</reference>
<dbReference type="InterPro" id="IPR051635">
    <property type="entry name" value="SNAT-like"/>
</dbReference>
<dbReference type="SUPFAM" id="SSF55729">
    <property type="entry name" value="Acyl-CoA N-acyltransferases (Nat)"/>
    <property type="match status" value="1"/>
</dbReference>
<dbReference type="PANTHER" id="PTHR10908:SF0">
    <property type="entry name" value="SEROTONIN N-ACETYLTRANSFERASE"/>
    <property type="match status" value="1"/>
</dbReference>
<protein>
    <submittedName>
        <fullName evidence="4">Predicted N-acetyltransferase YhbS</fullName>
    </submittedName>
</protein>
<dbReference type="Pfam" id="PF00583">
    <property type="entry name" value="Acetyltransf_1"/>
    <property type="match status" value="1"/>
</dbReference>
<evidence type="ECO:0000256" key="1">
    <source>
        <dbReference type="ARBA" id="ARBA00022679"/>
    </source>
</evidence>
<evidence type="ECO:0000313" key="5">
    <source>
        <dbReference type="Proteomes" id="UP000198519"/>
    </source>
</evidence>
<dbReference type="GO" id="GO:0008080">
    <property type="term" value="F:N-acetyltransferase activity"/>
    <property type="evidence" value="ECO:0007669"/>
    <property type="project" value="UniProtKB-ARBA"/>
</dbReference>
<keyword evidence="2" id="KW-0012">Acyltransferase</keyword>
<dbReference type="Proteomes" id="UP000198519">
    <property type="component" value="Unassembled WGS sequence"/>
</dbReference>
<keyword evidence="1 4" id="KW-0808">Transferase</keyword>
<dbReference type="PANTHER" id="PTHR10908">
    <property type="entry name" value="SEROTONIN N-ACETYLTRANSFERASE"/>
    <property type="match status" value="1"/>
</dbReference>
<dbReference type="InterPro" id="IPR016181">
    <property type="entry name" value="Acyl_CoA_acyltransferase"/>
</dbReference>
<accession>A0A1I4THK3</accession>
<dbReference type="CDD" id="cd04301">
    <property type="entry name" value="NAT_SF"/>
    <property type="match status" value="1"/>
</dbReference>
<sequence>MSMTIRAMRRSDLSNVLDIQSKCYTELEPESEASFDTKLRLSPTTCFVACDEGTVVGYLIAIPWVFANPPALDAVDIDAPLAADCLYLHDLAVAPEARNSGAGRALVDQFFPLLKALQLERACLVAVQSSAPYWRRHGFQTVSETPSLAAKLASYGSGAQYMEYLAPQV</sequence>
<evidence type="ECO:0000256" key="2">
    <source>
        <dbReference type="ARBA" id="ARBA00023315"/>
    </source>
</evidence>
<dbReference type="InterPro" id="IPR000182">
    <property type="entry name" value="GNAT_dom"/>
</dbReference>
<feature type="domain" description="N-acetyltransferase" evidence="3">
    <location>
        <begin position="3"/>
        <end position="167"/>
    </location>
</feature>
<dbReference type="STRING" id="488535.SAMN04487963_3630"/>
<evidence type="ECO:0000313" key="4">
    <source>
        <dbReference type="EMBL" id="SFM76135.1"/>
    </source>
</evidence>
<name>A0A1I4THK3_9GAMM</name>
<dbReference type="AlphaFoldDB" id="A0A1I4THK3"/>
<gene>
    <name evidence="4" type="ORF">SAMN04487963_3630</name>
</gene>
<dbReference type="Gene3D" id="3.40.630.30">
    <property type="match status" value="1"/>
</dbReference>
<organism evidence="4 5">
    <name type="scientific">Marinobacter zhejiangensis</name>
    <dbReference type="NCBI Taxonomy" id="488535"/>
    <lineage>
        <taxon>Bacteria</taxon>
        <taxon>Pseudomonadati</taxon>
        <taxon>Pseudomonadota</taxon>
        <taxon>Gammaproteobacteria</taxon>
        <taxon>Pseudomonadales</taxon>
        <taxon>Marinobacteraceae</taxon>
        <taxon>Marinobacter</taxon>
    </lineage>
</organism>
<dbReference type="OrthoDB" id="359414at2"/>
<evidence type="ECO:0000259" key="3">
    <source>
        <dbReference type="PROSITE" id="PS51186"/>
    </source>
</evidence>
<keyword evidence="5" id="KW-1185">Reference proteome</keyword>